<reference evidence="9 10" key="1">
    <citation type="submission" date="2018-12" db="EMBL/GenBank/DDBJ databases">
        <authorList>
            <person name="Toschakov S.V."/>
        </authorList>
    </citation>
    <scope>NUCLEOTIDE SEQUENCE [LARGE SCALE GENOMIC DNA]</scope>
    <source>
        <strain evidence="9 10">GM2012</strain>
    </source>
</reference>
<keyword evidence="5 8" id="KW-1133">Transmembrane helix</keyword>
<dbReference type="AlphaFoldDB" id="A0A432MHD7"/>
<dbReference type="PANTHER" id="PTHR43829">
    <property type="entry name" value="AQUAPORIN OR AQUAGLYCEROPORIN RELATED"/>
    <property type="match status" value="1"/>
</dbReference>
<keyword evidence="6 8" id="KW-0472">Membrane</keyword>
<evidence type="ECO:0000256" key="5">
    <source>
        <dbReference type="ARBA" id="ARBA00022989"/>
    </source>
</evidence>
<dbReference type="Gene3D" id="1.20.1080.10">
    <property type="entry name" value="Glycerol uptake facilitator protein"/>
    <property type="match status" value="1"/>
</dbReference>
<dbReference type="PROSITE" id="PS00221">
    <property type="entry name" value="MIP"/>
    <property type="match status" value="1"/>
</dbReference>
<dbReference type="InterPro" id="IPR022357">
    <property type="entry name" value="MIP_CS"/>
</dbReference>
<feature type="transmembrane region" description="Helical" evidence="8">
    <location>
        <begin position="40"/>
        <end position="57"/>
    </location>
</feature>
<evidence type="ECO:0000256" key="7">
    <source>
        <dbReference type="RuleBase" id="RU000477"/>
    </source>
</evidence>
<keyword evidence="3 7" id="KW-0813">Transport</keyword>
<evidence type="ECO:0000256" key="2">
    <source>
        <dbReference type="ARBA" id="ARBA00006175"/>
    </source>
</evidence>
<evidence type="ECO:0000313" key="10">
    <source>
        <dbReference type="Proteomes" id="UP000280296"/>
    </source>
</evidence>
<dbReference type="PANTHER" id="PTHR43829:SF9">
    <property type="entry name" value="AQUAPORIN-9"/>
    <property type="match status" value="1"/>
</dbReference>
<dbReference type="CDD" id="cd00333">
    <property type="entry name" value="MIP"/>
    <property type="match status" value="1"/>
</dbReference>
<dbReference type="InterPro" id="IPR023271">
    <property type="entry name" value="Aquaporin-like"/>
</dbReference>
<proteinExistence type="inferred from homology"/>
<protein>
    <submittedName>
        <fullName evidence="9">Aquaporin family protein</fullName>
    </submittedName>
</protein>
<dbReference type="InterPro" id="IPR050363">
    <property type="entry name" value="MIP/Aquaporin"/>
</dbReference>
<keyword evidence="4 7" id="KW-0812">Transmembrane</keyword>
<dbReference type="PRINTS" id="PR00783">
    <property type="entry name" value="MINTRINSICP"/>
</dbReference>
<dbReference type="EMBL" id="RYZH01000033">
    <property type="protein sequence ID" value="RUL86203.1"/>
    <property type="molecule type" value="Genomic_DNA"/>
</dbReference>
<feature type="transmembrane region" description="Helical" evidence="8">
    <location>
        <begin position="87"/>
        <end position="105"/>
    </location>
</feature>
<dbReference type="InterPro" id="IPR000425">
    <property type="entry name" value="MIP"/>
</dbReference>
<feature type="transmembrane region" description="Helical" evidence="8">
    <location>
        <begin position="189"/>
        <end position="207"/>
    </location>
</feature>
<dbReference type="GO" id="GO:0015254">
    <property type="term" value="F:glycerol channel activity"/>
    <property type="evidence" value="ECO:0007669"/>
    <property type="project" value="TreeGrafter"/>
</dbReference>
<evidence type="ECO:0000256" key="1">
    <source>
        <dbReference type="ARBA" id="ARBA00004141"/>
    </source>
</evidence>
<feature type="transmembrane region" description="Helical" evidence="8">
    <location>
        <begin position="149"/>
        <end position="168"/>
    </location>
</feature>
<name>A0A432MHD7_9BACT</name>
<sequence length="276" mass="29062">MNQPPLKSALIGEFLGTALLVLLGDGVVASVVLLGKQADWIVITTGWGLAVMLGVSLSGRLSGGHINPAVTLALASRGQFPWPRVPAYWAAQLAGAFVGALLVYVDYAEAFRAFESENGITRGVLVDGRLAGPAAGGAGVFFTTPAFDVSWRSLFSEILGTFVLLLGVRTLSDRRNVHFRDYFEPLLNGLLVFAIGLSLGGLTGYAINPARDLGPRLAASLLGWGPAVFRTHDASFWIPIVGPLIGGVLGILAYDLLVHPHLPEESEPAPAGRIVS</sequence>
<gene>
    <name evidence="9" type="ORF">TsocGM_16720</name>
</gene>
<dbReference type="NCBIfam" id="TIGR00861">
    <property type="entry name" value="MIP"/>
    <property type="match status" value="1"/>
</dbReference>
<dbReference type="Proteomes" id="UP000280296">
    <property type="component" value="Unassembled WGS sequence"/>
</dbReference>
<feature type="transmembrane region" description="Helical" evidence="8">
    <location>
        <begin position="236"/>
        <end position="257"/>
    </location>
</feature>
<comment type="similarity">
    <text evidence="2 7">Belongs to the MIP/aquaporin (TC 1.A.8) family.</text>
</comment>
<keyword evidence="10" id="KW-1185">Reference proteome</keyword>
<feature type="transmembrane region" description="Helical" evidence="8">
    <location>
        <begin position="12"/>
        <end position="34"/>
    </location>
</feature>
<comment type="caution">
    <text evidence="9">The sequence shown here is derived from an EMBL/GenBank/DDBJ whole genome shotgun (WGS) entry which is preliminary data.</text>
</comment>
<comment type="subcellular location">
    <subcellularLocation>
        <location evidence="1">Membrane</location>
        <topology evidence="1">Multi-pass membrane protein</topology>
    </subcellularLocation>
</comment>
<accession>A0A432MHD7</accession>
<dbReference type="RefSeq" id="WP_126726602.1">
    <property type="nucleotide sequence ID" value="NZ_RYZH01000033.1"/>
</dbReference>
<evidence type="ECO:0000256" key="6">
    <source>
        <dbReference type="ARBA" id="ARBA00023136"/>
    </source>
</evidence>
<evidence type="ECO:0000313" key="9">
    <source>
        <dbReference type="EMBL" id="RUL86203.1"/>
    </source>
</evidence>
<organism evidence="9 10">
    <name type="scientific">Tautonia sociabilis</name>
    <dbReference type="NCBI Taxonomy" id="2080755"/>
    <lineage>
        <taxon>Bacteria</taxon>
        <taxon>Pseudomonadati</taxon>
        <taxon>Planctomycetota</taxon>
        <taxon>Planctomycetia</taxon>
        <taxon>Isosphaerales</taxon>
        <taxon>Isosphaeraceae</taxon>
        <taxon>Tautonia</taxon>
    </lineage>
</organism>
<dbReference type="GO" id="GO:0005886">
    <property type="term" value="C:plasma membrane"/>
    <property type="evidence" value="ECO:0007669"/>
    <property type="project" value="TreeGrafter"/>
</dbReference>
<evidence type="ECO:0000256" key="3">
    <source>
        <dbReference type="ARBA" id="ARBA00022448"/>
    </source>
</evidence>
<reference evidence="9 10" key="2">
    <citation type="submission" date="2019-01" db="EMBL/GenBank/DDBJ databases">
        <title>Tautonia sociabilis, a novel thermotolerant planctomycete of Isosphaeraceae family, isolated from a 4000 m deep subterranean habitat.</title>
        <authorList>
            <person name="Kovaleva O.L."/>
            <person name="Elcheninov A.G."/>
            <person name="Van Heerden E."/>
            <person name="Toshchakov S.V."/>
            <person name="Novikov A."/>
            <person name="Bonch-Osmolovskaya E.A."/>
            <person name="Kublanov I.V."/>
        </authorList>
    </citation>
    <scope>NUCLEOTIDE SEQUENCE [LARGE SCALE GENOMIC DNA]</scope>
    <source>
        <strain evidence="9 10">GM2012</strain>
    </source>
</reference>
<dbReference type="OrthoDB" id="9807293at2"/>
<dbReference type="Pfam" id="PF00230">
    <property type="entry name" value="MIP"/>
    <property type="match status" value="1"/>
</dbReference>
<evidence type="ECO:0000256" key="4">
    <source>
        <dbReference type="ARBA" id="ARBA00022692"/>
    </source>
</evidence>
<dbReference type="SUPFAM" id="SSF81338">
    <property type="entry name" value="Aquaporin-like"/>
    <property type="match status" value="1"/>
</dbReference>
<evidence type="ECO:0000256" key="8">
    <source>
        <dbReference type="SAM" id="Phobius"/>
    </source>
</evidence>